<dbReference type="PROSITE" id="PS00198">
    <property type="entry name" value="4FE4S_FER_1"/>
    <property type="match status" value="1"/>
</dbReference>
<evidence type="ECO:0000256" key="2">
    <source>
        <dbReference type="ARBA" id="ARBA00023004"/>
    </source>
</evidence>
<dbReference type="SUPFAM" id="SSF54862">
    <property type="entry name" value="4Fe-4S ferredoxins"/>
    <property type="match status" value="1"/>
</dbReference>
<protein>
    <submittedName>
        <fullName evidence="6">Pyridine nucleotide-disulphide oxidoreductase protein</fullName>
    </submittedName>
</protein>
<dbReference type="InterPro" id="IPR028261">
    <property type="entry name" value="DPD_II"/>
</dbReference>
<dbReference type="SUPFAM" id="SSF51971">
    <property type="entry name" value="Nucleotide-binding domain"/>
    <property type="match status" value="1"/>
</dbReference>
<keyword evidence="4" id="KW-1133">Transmembrane helix</keyword>
<feature type="transmembrane region" description="Helical" evidence="4">
    <location>
        <begin position="654"/>
        <end position="676"/>
    </location>
</feature>
<dbReference type="PROSITE" id="PS51379">
    <property type="entry name" value="4FE4S_FER_2"/>
    <property type="match status" value="2"/>
</dbReference>
<dbReference type="PANTHER" id="PTHR42783">
    <property type="entry name" value="GLUTAMATE SYNTHASE [NADPH] SMALL CHAIN"/>
    <property type="match status" value="1"/>
</dbReference>
<evidence type="ECO:0000256" key="4">
    <source>
        <dbReference type="SAM" id="Phobius"/>
    </source>
</evidence>
<gene>
    <name evidence="6" type="ordered locus">DhcVS_131</name>
</gene>
<sequence length="677" mass="74098">MILISYFCFVNPLFETLLSLHTDTGYRVGQRTEGVVELTCLSRQRSSRIDNVLYVASIISGTRSFKYRRKYFKKETYMAKTKAPVEKLESAEEIQKDGKVVSTKRTKGSEFFWTQSRCTGCNRCASVCPVDAIKLDRDKTPTKRVGTSPCTRACPAGLDIPRYVRFVADGNASAATAVMREKIPFPSVCGYVCFHPCELECQRQKFDEPIAIRALKRYAAENDDGSWKNNLKIAPPTGKKVAIIGSGPAGLTSAYFLTLLGHEATIFESMEYAGGKMFYSIPEHQLPKDILNKEIKTITDLGVTIHTSCQVQSVQTLFKQGYNSVLLSTGVLGLDEGLLLPCDETVESNLIKGSDFLKSIKSTTKESLGDKVVVIGGGSEAYNSAFAAKNLGVSEVHLVCSRHTGSKEASPEEVDRAIDAGVTVHPSLDFVKLVKSDDKIEGVELFRIRSYGYDKDNRLHYEIINDTRCLIPADTVITTVAPDEKPGADYLTVVQPGVFAAGDGISGARSVIEAMAAGRSVAGLIDKYLGGEGNLDETLAPPEKDIKPLSEPKGQNRSQIELNLVKQAGGDKVEIEKTLSPEAAKKEARRCLRCDIVHQVHDYSLDTSSCTYCGRCVNACYWDAITSGYGYEAAAKKRQAEIAALEEKHSVYNYAIRILPIAIGLMILAAAVAKLFK</sequence>
<keyword evidence="4" id="KW-0812">Transmembrane</keyword>
<dbReference type="KEGG" id="dev:DhcVS_131"/>
<keyword evidence="1" id="KW-0479">Metal-binding</keyword>
<dbReference type="PRINTS" id="PR00419">
    <property type="entry name" value="ADXRDTASE"/>
</dbReference>
<dbReference type="HOGENOM" id="CLU_000422_3_4_0"/>
<dbReference type="Pfam" id="PF00037">
    <property type="entry name" value="Fer4"/>
    <property type="match status" value="2"/>
</dbReference>
<accession>D2BG54</accession>
<dbReference type="GO" id="GO:0016491">
    <property type="term" value="F:oxidoreductase activity"/>
    <property type="evidence" value="ECO:0007669"/>
    <property type="project" value="InterPro"/>
</dbReference>
<dbReference type="PANTHER" id="PTHR42783:SF3">
    <property type="entry name" value="GLUTAMATE SYNTHASE [NADPH] SMALL CHAIN-RELATED"/>
    <property type="match status" value="1"/>
</dbReference>
<dbReference type="Gene3D" id="3.30.70.3270">
    <property type="match status" value="1"/>
</dbReference>
<evidence type="ECO:0000313" key="6">
    <source>
        <dbReference type="EMBL" id="ACZ61304.1"/>
    </source>
</evidence>
<feature type="domain" description="4Fe-4S ferredoxin-type" evidence="5">
    <location>
        <begin position="109"/>
        <end position="138"/>
    </location>
</feature>
<name>D2BG54_DEHMV</name>
<dbReference type="eggNOG" id="COG1145">
    <property type="taxonomic scope" value="Bacteria"/>
</dbReference>
<keyword evidence="2" id="KW-0408">Iron</keyword>
<dbReference type="Proteomes" id="UP000002506">
    <property type="component" value="Chromosome"/>
</dbReference>
<dbReference type="InterPro" id="IPR036188">
    <property type="entry name" value="FAD/NAD-bd_sf"/>
</dbReference>
<dbReference type="eggNOG" id="COG1143">
    <property type="taxonomic scope" value="Bacteria"/>
</dbReference>
<evidence type="ECO:0000313" key="7">
    <source>
        <dbReference type="Proteomes" id="UP000002506"/>
    </source>
</evidence>
<dbReference type="InterPro" id="IPR023753">
    <property type="entry name" value="FAD/NAD-binding_dom"/>
</dbReference>
<evidence type="ECO:0000259" key="5">
    <source>
        <dbReference type="PROSITE" id="PS51379"/>
    </source>
</evidence>
<dbReference type="EMBL" id="CP001827">
    <property type="protein sequence ID" value="ACZ61304.1"/>
    <property type="molecule type" value="Genomic_DNA"/>
</dbReference>
<dbReference type="eggNOG" id="COG0493">
    <property type="taxonomic scope" value="Bacteria"/>
</dbReference>
<dbReference type="AlphaFoldDB" id="D2BG54"/>
<dbReference type="GO" id="GO:0046872">
    <property type="term" value="F:metal ion binding"/>
    <property type="evidence" value="ECO:0007669"/>
    <property type="project" value="UniProtKB-KW"/>
</dbReference>
<dbReference type="Gene3D" id="1.10.1060.10">
    <property type="entry name" value="Alpha-helical ferredoxin"/>
    <property type="match status" value="1"/>
</dbReference>
<evidence type="ECO:0000256" key="3">
    <source>
        <dbReference type="ARBA" id="ARBA00023014"/>
    </source>
</evidence>
<dbReference type="Gene3D" id="3.50.50.60">
    <property type="entry name" value="FAD/NAD(P)-binding domain"/>
    <property type="match status" value="2"/>
</dbReference>
<dbReference type="Pfam" id="PF07992">
    <property type="entry name" value="Pyr_redox_2"/>
    <property type="match status" value="1"/>
</dbReference>
<keyword evidence="3" id="KW-0411">Iron-sulfur</keyword>
<organism evidence="6 7">
    <name type="scientific">Dehalococcoides mccartyi (strain VS)</name>
    <dbReference type="NCBI Taxonomy" id="311424"/>
    <lineage>
        <taxon>Bacteria</taxon>
        <taxon>Bacillati</taxon>
        <taxon>Chloroflexota</taxon>
        <taxon>Dehalococcoidia</taxon>
        <taxon>Dehalococcoidales</taxon>
        <taxon>Dehalococcoidaceae</taxon>
        <taxon>Dehalococcoides</taxon>
    </lineage>
</organism>
<feature type="domain" description="4Fe-4S ferredoxin-type" evidence="5">
    <location>
        <begin position="601"/>
        <end position="630"/>
    </location>
</feature>
<dbReference type="Pfam" id="PF14691">
    <property type="entry name" value="Fer4_20"/>
    <property type="match status" value="1"/>
</dbReference>
<dbReference type="GO" id="GO:0051536">
    <property type="term" value="F:iron-sulfur cluster binding"/>
    <property type="evidence" value="ECO:0007669"/>
    <property type="project" value="UniProtKB-KW"/>
</dbReference>
<dbReference type="InterPro" id="IPR017896">
    <property type="entry name" value="4Fe4S_Fe-S-bd"/>
</dbReference>
<dbReference type="InterPro" id="IPR017900">
    <property type="entry name" value="4Fe4S_Fe_S_CS"/>
</dbReference>
<reference evidence="6 7" key="1">
    <citation type="journal article" date="2009" name="PLoS Genet.">
        <title>Localized plasticity in the streamlined genomes of vinyl chloride respiring Dehalococcoides.</title>
        <authorList>
            <person name="McMurdie P.J."/>
            <person name="Behrens S.F."/>
            <person name="Muller J.A."/>
            <person name="Goke J."/>
            <person name="Ritalahti K.M."/>
            <person name="Wagner R."/>
            <person name="Goltsman E."/>
            <person name="Lapidus A."/>
            <person name="Holmes S."/>
            <person name="Loffler F.E."/>
            <person name="Spormann A.M."/>
        </authorList>
    </citation>
    <scope>NUCLEOTIDE SEQUENCE [LARGE SCALE GENOMIC DNA]</scope>
    <source>
        <strain evidence="6 7">VS</strain>
    </source>
</reference>
<dbReference type="SUPFAM" id="SSF46548">
    <property type="entry name" value="alpha-helical ferredoxin"/>
    <property type="match status" value="1"/>
</dbReference>
<dbReference type="InterPro" id="IPR009051">
    <property type="entry name" value="Helical_ferredxn"/>
</dbReference>
<evidence type="ECO:0000256" key="1">
    <source>
        <dbReference type="ARBA" id="ARBA00022723"/>
    </source>
</evidence>
<proteinExistence type="predicted"/>
<keyword evidence="4" id="KW-0472">Membrane</keyword>